<name>A0A131Z4N8_RHIAP</name>
<dbReference type="AlphaFoldDB" id="A0A131Z4N8"/>
<feature type="signal peptide" evidence="1">
    <location>
        <begin position="1"/>
        <end position="20"/>
    </location>
</feature>
<keyword evidence="1" id="KW-0732">Signal</keyword>
<proteinExistence type="predicted"/>
<dbReference type="EMBL" id="GEDV01002213">
    <property type="protein sequence ID" value="JAP86344.1"/>
    <property type="molecule type" value="Transcribed_RNA"/>
</dbReference>
<accession>A0A131Z4N8</accession>
<protein>
    <recommendedName>
        <fullName evidence="3">Pancreatic trypsin inhibitor</fullName>
    </recommendedName>
</protein>
<feature type="chain" id="PRO_5007286662" description="Pancreatic trypsin inhibitor" evidence="1">
    <location>
        <begin position="21"/>
        <end position="84"/>
    </location>
</feature>
<reference evidence="2" key="1">
    <citation type="journal article" date="2016" name="Ticks Tick Borne Dis.">
        <title>De novo assembly and annotation of the salivary gland transcriptome of Rhipicephalus appendiculatus male and female ticks during blood feeding.</title>
        <authorList>
            <person name="de Castro M.H."/>
            <person name="de Klerk D."/>
            <person name="Pienaar R."/>
            <person name="Latif A.A."/>
            <person name="Rees D.J."/>
            <person name="Mans B.J."/>
        </authorList>
    </citation>
    <scope>NUCLEOTIDE SEQUENCE</scope>
    <source>
        <tissue evidence="2">Salivary glands</tissue>
    </source>
</reference>
<evidence type="ECO:0008006" key="3">
    <source>
        <dbReference type="Google" id="ProtNLM"/>
    </source>
</evidence>
<evidence type="ECO:0000313" key="2">
    <source>
        <dbReference type="EMBL" id="JAP86344.1"/>
    </source>
</evidence>
<evidence type="ECO:0000256" key="1">
    <source>
        <dbReference type="SAM" id="SignalP"/>
    </source>
</evidence>
<organism evidence="2">
    <name type="scientific">Rhipicephalus appendiculatus</name>
    <name type="common">Brown ear tick</name>
    <dbReference type="NCBI Taxonomy" id="34631"/>
    <lineage>
        <taxon>Eukaryota</taxon>
        <taxon>Metazoa</taxon>
        <taxon>Ecdysozoa</taxon>
        <taxon>Arthropoda</taxon>
        <taxon>Chelicerata</taxon>
        <taxon>Arachnida</taxon>
        <taxon>Acari</taxon>
        <taxon>Parasitiformes</taxon>
        <taxon>Ixodida</taxon>
        <taxon>Ixodoidea</taxon>
        <taxon>Ixodidae</taxon>
        <taxon>Rhipicephalinae</taxon>
        <taxon>Rhipicephalus</taxon>
        <taxon>Rhipicephalus</taxon>
    </lineage>
</organism>
<sequence length="84" mass="9040">MMKAIIFTLLLISAIGRTRGSGTESNVPQCTDNGECNKPGGGPRRIIWFADKGYTFCYNISTNSCSGVGYNSLYDCSLWCLSGG</sequence>